<keyword evidence="2 5" id="KW-0378">Hydrolase</keyword>
<dbReference type="Pfam" id="PF00293">
    <property type="entry name" value="NUDIX"/>
    <property type="match status" value="1"/>
</dbReference>
<keyword evidence="7" id="KW-1185">Reference proteome</keyword>
<organism evidence="5 6">
    <name type="scientific">Brevibacillus reuszeri</name>
    <dbReference type="NCBI Taxonomy" id="54915"/>
    <lineage>
        <taxon>Bacteria</taxon>
        <taxon>Bacillati</taxon>
        <taxon>Bacillota</taxon>
        <taxon>Bacilli</taxon>
        <taxon>Bacillales</taxon>
        <taxon>Paenibacillaceae</taxon>
        <taxon>Brevibacillus</taxon>
    </lineage>
</organism>
<dbReference type="EMBL" id="BJON01000011">
    <property type="protein sequence ID" value="GED69163.1"/>
    <property type="molecule type" value="Genomic_DNA"/>
</dbReference>
<dbReference type="InterPro" id="IPR000086">
    <property type="entry name" value="NUDIX_hydrolase_dom"/>
</dbReference>
<dbReference type="AlphaFoldDB" id="A0A0K9YIY3"/>
<dbReference type="PANTHER" id="PTHR43046">
    <property type="entry name" value="GDP-MANNOSE MANNOSYL HYDROLASE"/>
    <property type="match status" value="1"/>
</dbReference>
<dbReference type="EMBL" id="LGIQ01000017">
    <property type="protein sequence ID" value="KNB68658.1"/>
    <property type="molecule type" value="Genomic_DNA"/>
</dbReference>
<reference evidence="6" key="1">
    <citation type="submission" date="2015-07" db="EMBL/GenBank/DDBJ databases">
        <title>Genome sequencing project for genomic taxonomy and phylogenomics of Bacillus-like bacteria.</title>
        <authorList>
            <person name="Liu B."/>
            <person name="Wang J."/>
            <person name="Zhu Y."/>
            <person name="Liu G."/>
            <person name="Chen Q."/>
            <person name="Chen Z."/>
            <person name="Lan J."/>
            <person name="Che J."/>
            <person name="Ge C."/>
            <person name="Shi H."/>
            <person name="Pan Z."/>
            <person name="Liu X."/>
        </authorList>
    </citation>
    <scope>NUCLEOTIDE SEQUENCE [LARGE SCALE GENOMIC DNA]</scope>
    <source>
        <strain evidence="6">DSM 9887</strain>
    </source>
</reference>
<protein>
    <submittedName>
        <fullName evidence="5">NUDIX hydrolase</fullName>
    </submittedName>
</protein>
<dbReference type="Proteomes" id="UP000036834">
    <property type="component" value="Unassembled WGS sequence"/>
</dbReference>
<dbReference type="Gene3D" id="3.90.79.10">
    <property type="entry name" value="Nucleoside Triphosphate Pyrophosphohydrolase"/>
    <property type="match status" value="1"/>
</dbReference>
<evidence type="ECO:0000313" key="6">
    <source>
        <dbReference type="Proteomes" id="UP000036834"/>
    </source>
</evidence>
<evidence type="ECO:0000256" key="1">
    <source>
        <dbReference type="ARBA" id="ARBA00001946"/>
    </source>
</evidence>
<dbReference type="GO" id="GO:0016787">
    <property type="term" value="F:hydrolase activity"/>
    <property type="evidence" value="ECO:0007669"/>
    <property type="project" value="UniProtKB-KW"/>
</dbReference>
<dbReference type="PANTHER" id="PTHR43046:SF14">
    <property type="entry name" value="MUTT_NUDIX FAMILY PROTEIN"/>
    <property type="match status" value="1"/>
</dbReference>
<dbReference type="CDD" id="cd04683">
    <property type="entry name" value="NUDIX_Hydrolase"/>
    <property type="match status" value="1"/>
</dbReference>
<reference evidence="5" key="2">
    <citation type="submission" date="2015-07" db="EMBL/GenBank/DDBJ databases">
        <title>MeaNS - Measles Nucleotide Surveillance Program.</title>
        <authorList>
            <person name="Tran T."/>
            <person name="Druce J."/>
        </authorList>
    </citation>
    <scope>NUCLEOTIDE SEQUENCE</scope>
    <source>
        <strain evidence="5">DSM 9887</strain>
    </source>
</reference>
<comment type="cofactor">
    <cofactor evidence="1">
        <name>Mg(2+)</name>
        <dbReference type="ChEBI" id="CHEBI:18420"/>
    </cofactor>
</comment>
<proteinExistence type="predicted"/>
<evidence type="ECO:0000256" key="2">
    <source>
        <dbReference type="ARBA" id="ARBA00022801"/>
    </source>
</evidence>
<evidence type="ECO:0000313" key="7">
    <source>
        <dbReference type="Proteomes" id="UP000319578"/>
    </source>
</evidence>
<evidence type="ECO:0000313" key="4">
    <source>
        <dbReference type="EMBL" id="GED69163.1"/>
    </source>
</evidence>
<dbReference type="OrthoDB" id="21342at2"/>
<feature type="domain" description="Nudix hydrolase" evidence="3">
    <location>
        <begin position="7"/>
        <end position="135"/>
    </location>
</feature>
<dbReference type="SUPFAM" id="SSF55811">
    <property type="entry name" value="Nudix"/>
    <property type="match status" value="1"/>
</dbReference>
<dbReference type="PROSITE" id="PS51462">
    <property type="entry name" value="NUDIX"/>
    <property type="match status" value="1"/>
</dbReference>
<dbReference type="InterPro" id="IPR020084">
    <property type="entry name" value="NUDIX_hydrolase_CS"/>
</dbReference>
<dbReference type="PATRIC" id="fig|54915.3.peg.569"/>
<comment type="caution">
    <text evidence="5">The sequence shown here is derived from an EMBL/GenBank/DDBJ whole genome shotgun (WGS) entry which is preliminary data.</text>
</comment>
<sequence length="158" mass="17928">MNKDRFTMPVAVHLILVRGTEILLLRRYNTGYEDGNYSVPAGHLDGDEEVVAGAIREAKEECGIDLTASELRVVGVMHRRSVDERIDFFLAASSWSGEIINCEPEKCDELRWVDINHLPENVIPYVRQGIVNYKNEQWFDSFGWDKSSAVAHCLTTIS</sequence>
<dbReference type="PROSITE" id="PS00893">
    <property type="entry name" value="NUDIX_BOX"/>
    <property type="match status" value="1"/>
</dbReference>
<dbReference type="RefSeq" id="WP_049742591.1">
    <property type="nucleotide sequence ID" value="NZ_BJON01000011.1"/>
</dbReference>
<dbReference type="InterPro" id="IPR015797">
    <property type="entry name" value="NUDIX_hydrolase-like_dom_sf"/>
</dbReference>
<dbReference type="Proteomes" id="UP000319578">
    <property type="component" value="Unassembled WGS sequence"/>
</dbReference>
<evidence type="ECO:0000313" key="5">
    <source>
        <dbReference type="EMBL" id="KNB68658.1"/>
    </source>
</evidence>
<dbReference type="STRING" id="54915.ADS79_32330"/>
<name>A0A0K9YIY3_9BACL</name>
<gene>
    <name evidence="5" type="ORF">ADS79_32330</name>
    <name evidence="4" type="ORF">BRE01_28650</name>
</gene>
<accession>A0A0K9YIY3</accession>
<reference evidence="4 7" key="3">
    <citation type="submission" date="2019-06" db="EMBL/GenBank/DDBJ databases">
        <title>Whole genome shotgun sequence of Brevibacillus reuszeri NBRC 15719.</title>
        <authorList>
            <person name="Hosoyama A."/>
            <person name="Uohara A."/>
            <person name="Ohji S."/>
            <person name="Ichikawa N."/>
        </authorList>
    </citation>
    <scope>NUCLEOTIDE SEQUENCE [LARGE SCALE GENOMIC DNA]</scope>
    <source>
        <strain evidence="4 7">NBRC 15719</strain>
    </source>
</reference>
<evidence type="ECO:0000259" key="3">
    <source>
        <dbReference type="PROSITE" id="PS51462"/>
    </source>
</evidence>